<protein>
    <submittedName>
        <fullName evidence="1">Uncharacterized protein</fullName>
    </submittedName>
</protein>
<keyword evidence="2" id="KW-1185">Reference proteome</keyword>
<evidence type="ECO:0000313" key="1">
    <source>
        <dbReference type="EMBL" id="GIY89257.1"/>
    </source>
</evidence>
<reference evidence="1 2" key="1">
    <citation type="submission" date="2021-06" db="EMBL/GenBank/DDBJ databases">
        <title>Caerostris darwini draft genome.</title>
        <authorList>
            <person name="Kono N."/>
            <person name="Arakawa K."/>
        </authorList>
    </citation>
    <scope>NUCLEOTIDE SEQUENCE [LARGE SCALE GENOMIC DNA]</scope>
</reference>
<organism evidence="1 2">
    <name type="scientific">Caerostris darwini</name>
    <dbReference type="NCBI Taxonomy" id="1538125"/>
    <lineage>
        <taxon>Eukaryota</taxon>
        <taxon>Metazoa</taxon>
        <taxon>Ecdysozoa</taxon>
        <taxon>Arthropoda</taxon>
        <taxon>Chelicerata</taxon>
        <taxon>Arachnida</taxon>
        <taxon>Araneae</taxon>
        <taxon>Araneomorphae</taxon>
        <taxon>Entelegynae</taxon>
        <taxon>Araneoidea</taxon>
        <taxon>Araneidae</taxon>
        <taxon>Caerostris</taxon>
    </lineage>
</organism>
<name>A0AAV4X2A9_9ARAC</name>
<comment type="caution">
    <text evidence="1">The sequence shown here is derived from an EMBL/GenBank/DDBJ whole genome shotgun (WGS) entry which is preliminary data.</text>
</comment>
<gene>
    <name evidence="1" type="ORF">CDAR_59241</name>
</gene>
<sequence length="105" mass="11959">MPYGITDMFSGGGSTLLGKLMDQRGKKTHTGKATIRVGQLYRQDTPQPPKEQFQPKENFRHYFTLTSAKVKSRVTDFEKPDNRLELGVLVKMPVKARTTKNIDYP</sequence>
<dbReference type="Proteomes" id="UP001054837">
    <property type="component" value="Unassembled WGS sequence"/>
</dbReference>
<dbReference type="EMBL" id="BPLQ01015594">
    <property type="protein sequence ID" value="GIY89257.1"/>
    <property type="molecule type" value="Genomic_DNA"/>
</dbReference>
<evidence type="ECO:0000313" key="2">
    <source>
        <dbReference type="Proteomes" id="UP001054837"/>
    </source>
</evidence>
<accession>A0AAV4X2A9</accession>
<proteinExistence type="predicted"/>
<dbReference type="AlphaFoldDB" id="A0AAV4X2A9"/>